<dbReference type="AlphaFoldDB" id="A0AA36M5C9"/>
<protein>
    <submittedName>
        <fullName evidence="1">Uncharacterized protein</fullName>
    </submittedName>
</protein>
<reference evidence="1" key="1">
    <citation type="submission" date="2023-07" db="EMBL/GenBank/DDBJ databases">
        <authorList>
            <consortium name="CYATHOMIX"/>
        </authorList>
    </citation>
    <scope>NUCLEOTIDE SEQUENCE</scope>
    <source>
        <strain evidence="1">N/A</strain>
    </source>
</reference>
<accession>A0AA36M5C9</accession>
<evidence type="ECO:0000313" key="1">
    <source>
        <dbReference type="EMBL" id="CAJ0599584.1"/>
    </source>
</evidence>
<organism evidence="1 2">
    <name type="scientific">Cylicocyclus nassatus</name>
    <name type="common">Nematode worm</name>
    <dbReference type="NCBI Taxonomy" id="53992"/>
    <lineage>
        <taxon>Eukaryota</taxon>
        <taxon>Metazoa</taxon>
        <taxon>Ecdysozoa</taxon>
        <taxon>Nematoda</taxon>
        <taxon>Chromadorea</taxon>
        <taxon>Rhabditida</taxon>
        <taxon>Rhabditina</taxon>
        <taxon>Rhabditomorpha</taxon>
        <taxon>Strongyloidea</taxon>
        <taxon>Strongylidae</taxon>
        <taxon>Cylicocyclus</taxon>
    </lineage>
</organism>
<dbReference type="EMBL" id="CATQJL010000223">
    <property type="protein sequence ID" value="CAJ0599584.1"/>
    <property type="molecule type" value="Genomic_DNA"/>
</dbReference>
<dbReference type="Proteomes" id="UP001176961">
    <property type="component" value="Unassembled WGS sequence"/>
</dbReference>
<comment type="caution">
    <text evidence="1">The sequence shown here is derived from an EMBL/GenBank/DDBJ whole genome shotgun (WGS) entry which is preliminary data.</text>
</comment>
<keyword evidence="2" id="KW-1185">Reference proteome</keyword>
<proteinExistence type="predicted"/>
<name>A0AA36M5C9_CYLNA</name>
<sequence>MLGVYLSEQLDSLDRPTHLKFDCDLARGAGRNLKIRKGFNLKIMQKHVSVGEYNIENLKPRFMKMERKVLKKLIRYTRKKKWCDCFTSCFRDRALTFLFGCDYTIHGSKIVYKCAFENRKKATEKCE</sequence>
<gene>
    <name evidence="1" type="ORF">CYNAS_LOCUS11567</name>
</gene>
<evidence type="ECO:0000313" key="2">
    <source>
        <dbReference type="Proteomes" id="UP001176961"/>
    </source>
</evidence>